<keyword evidence="9" id="KW-1185">Reference proteome</keyword>
<evidence type="ECO:0000256" key="1">
    <source>
        <dbReference type="ARBA" id="ARBA00004141"/>
    </source>
</evidence>
<dbReference type="Pfam" id="PF00892">
    <property type="entry name" value="EamA"/>
    <property type="match status" value="2"/>
</dbReference>
<proteinExistence type="inferred from homology"/>
<evidence type="ECO:0000313" key="9">
    <source>
        <dbReference type="Proteomes" id="UP001595555"/>
    </source>
</evidence>
<feature type="transmembrane region" description="Helical" evidence="6">
    <location>
        <begin position="145"/>
        <end position="166"/>
    </location>
</feature>
<feature type="transmembrane region" description="Helical" evidence="6">
    <location>
        <begin position="269"/>
        <end position="290"/>
    </location>
</feature>
<evidence type="ECO:0000256" key="4">
    <source>
        <dbReference type="ARBA" id="ARBA00022989"/>
    </source>
</evidence>
<dbReference type="InterPro" id="IPR037185">
    <property type="entry name" value="EmrE-like"/>
</dbReference>
<feature type="transmembrane region" description="Helical" evidence="6">
    <location>
        <begin position="213"/>
        <end position="236"/>
    </location>
</feature>
<sequence>MAVFFAYISVVLIWATTPLAIQWSSDSLSFIAAVCARMSLAFALAILIHAFLRQSLTVYWQQRNIYFAASLGIFPNMPLVYWAAQFIPSGLVAVIFAFSPFATGVMTLLLLKQNPFGIKRVLALLLAICGLLVIFYQQLHFDAASIYGVVGILLSCLLFSFSSVWVKKLSAASAQQASPFQQATGALLFALPGLLISWWWMDGSLPVAVSLKSAGAIVYLAIVGSLLGAVMFFFILQRLSANAVSLITLMTPVLAILIGKHLAAEQLPASTLAGIALVFTGLLLYSPWAVRSWCDGLVSALSASLRRSGDGQSGAQILLEKAREDVARYK</sequence>
<evidence type="ECO:0000313" key="8">
    <source>
        <dbReference type="EMBL" id="MFC3116096.1"/>
    </source>
</evidence>
<dbReference type="SUPFAM" id="SSF103481">
    <property type="entry name" value="Multidrug resistance efflux transporter EmrE"/>
    <property type="match status" value="2"/>
</dbReference>
<reference evidence="9" key="1">
    <citation type="journal article" date="2019" name="Int. J. Syst. Evol. Microbiol.">
        <title>The Global Catalogue of Microorganisms (GCM) 10K type strain sequencing project: providing services to taxonomists for standard genome sequencing and annotation.</title>
        <authorList>
            <consortium name="The Broad Institute Genomics Platform"/>
            <consortium name="The Broad Institute Genome Sequencing Center for Infectious Disease"/>
            <person name="Wu L."/>
            <person name="Ma J."/>
        </authorList>
    </citation>
    <scope>NUCLEOTIDE SEQUENCE [LARGE SCALE GENOMIC DNA]</scope>
    <source>
        <strain evidence="9">KCTC 52237</strain>
    </source>
</reference>
<keyword evidence="5 6" id="KW-0472">Membrane</keyword>
<feature type="transmembrane region" description="Helical" evidence="6">
    <location>
        <begin position="30"/>
        <end position="52"/>
    </location>
</feature>
<comment type="caution">
    <text evidence="8">The sequence shown here is derived from an EMBL/GenBank/DDBJ whole genome shotgun (WGS) entry which is preliminary data.</text>
</comment>
<gene>
    <name evidence="8" type="ORF">ACFODX_11050</name>
</gene>
<evidence type="ECO:0000259" key="7">
    <source>
        <dbReference type="Pfam" id="PF00892"/>
    </source>
</evidence>
<dbReference type="InterPro" id="IPR050638">
    <property type="entry name" value="AA-Vitamin_Transporters"/>
</dbReference>
<feature type="transmembrane region" description="Helical" evidence="6">
    <location>
        <begin position="64"/>
        <end position="84"/>
    </location>
</feature>
<dbReference type="InterPro" id="IPR000620">
    <property type="entry name" value="EamA_dom"/>
</dbReference>
<name>A0ABV7FEQ6_9GAMM</name>
<comment type="similarity">
    <text evidence="2">Belongs to the EamA transporter family.</text>
</comment>
<dbReference type="Proteomes" id="UP001595555">
    <property type="component" value="Unassembled WGS sequence"/>
</dbReference>
<evidence type="ECO:0000256" key="3">
    <source>
        <dbReference type="ARBA" id="ARBA00022692"/>
    </source>
</evidence>
<dbReference type="EMBL" id="JBHRTF010000004">
    <property type="protein sequence ID" value="MFC3116096.1"/>
    <property type="molecule type" value="Genomic_DNA"/>
</dbReference>
<comment type="subcellular location">
    <subcellularLocation>
        <location evidence="1">Membrane</location>
        <topology evidence="1">Multi-pass membrane protein</topology>
    </subcellularLocation>
</comment>
<feature type="transmembrane region" description="Helical" evidence="6">
    <location>
        <begin position="178"/>
        <end position="201"/>
    </location>
</feature>
<feature type="transmembrane region" description="Helical" evidence="6">
    <location>
        <begin position="90"/>
        <end position="109"/>
    </location>
</feature>
<feature type="transmembrane region" description="Helical" evidence="6">
    <location>
        <begin position="243"/>
        <end position="263"/>
    </location>
</feature>
<feature type="domain" description="EamA" evidence="7">
    <location>
        <begin position="147"/>
        <end position="285"/>
    </location>
</feature>
<keyword evidence="4 6" id="KW-1133">Transmembrane helix</keyword>
<protein>
    <submittedName>
        <fullName evidence="8">DMT family transporter</fullName>
    </submittedName>
</protein>
<evidence type="ECO:0000256" key="5">
    <source>
        <dbReference type="ARBA" id="ARBA00023136"/>
    </source>
</evidence>
<accession>A0ABV7FEQ6</accession>
<feature type="domain" description="EamA" evidence="7">
    <location>
        <begin position="6"/>
        <end position="135"/>
    </location>
</feature>
<dbReference type="RefSeq" id="WP_378119041.1">
    <property type="nucleotide sequence ID" value="NZ_JBHRTF010000004.1"/>
</dbReference>
<organism evidence="8 9">
    <name type="scientific">Cellvibrio fontiphilus</name>
    <dbReference type="NCBI Taxonomy" id="1815559"/>
    <lineage>
        <taxon>Bacteria</taxon>
        <taxon>Pseudomonadati</taxon>
        <taxon>Pseudomonadota</taxon>
        <taxon>Gammaproteobacteria</taxon>
        <taxon>Cellvibrionales</taxon>
        <taxon>Cellvibrionaceae</taxon>
        <taxon>Cellvibrio</taxon>
    </lineage>
</organism>
<evidence type="ECO:0000256" key="6">
    <source>
        <dbReference type="SAM" id="Phobius"/>
    </source>
</evidence>
<dbReference type="PANTHER" id="PTHR32322:SF2">
    <property type="entry name" value="EAMA DOMAIN-CONTAINING PROTEIN"/>
    <property type="match status" value="1"/>
</dbReference>
<feature type="transmembrane region" description="Helical" evidence="6">
    <location>
        <begin position="121"/>
        <end position="139"/>
    </location>
</feature>
<dbReference type="PANTHER" id="PTHR32322">
    <property type="entry name" value="INNER MEMBRANE TRANSPORTER"/>
    <property type="match status" value="1"/>
</dbReference>
<keyword evidence="3 6" id="KW-0812">Transmembrane</keyword>
<evidence type="ECO:0000256" key="2">
    <source>
        <dbReference type="ARBA" id="ARBA00007362"/>
    </source>
</evidence>